<comment type="caution">
    <text evidence="1">The sequence shown here is derived from an EMBL/GenBank/DDBJ whole genome shotgun (WGS) entry which is preliminary data.</text>
</comment>
<keyword evidence="2" id="KW-1185">Reference proteome</keyword>
<dbReference type="Proteomes" id="UP000188320">
    <property type="component" value="Unassembled WGS sequence"/>
</dbReference>
<reference evidence="2" key="1">
    <citation type="submission" date="2017-01" db="EMBL/GenBank/DDBJ databases">
        <authorList>
            <person name="Wang Y."/>
            <person name="White M."/>
            <person name="Kvist S."/>
            <person name="Moncalvo J.-M."/>
        </authorList>
    </citation>
    <scope>NUCLEOTIDE SEQUENCE [LARGE SCALE GENOMIC DNA]</scope>
    <source>
        <strain evidence="2">COL-18-3</strain>
    </source>
</reference>
<protein>
    <submittedName>
        <fullName evidence="1">Uncharacterized protein</fullName>
    </submittedName>
</protein>
<evidence type="ECO:0000313" key="2">
    <source>
        <dbReference type="Proteomes" id="UP000188320"/>
    </source>
</evidence>
<proteinExistence type="predicted"/>
<gene>
    <name evidence="1" type="ORF">AX774_g801</name>
</gene>
<evidence type="ECO:0000313" key="1">
    <source>
        <dbReference type="EMBL" id="OMH85652.1"/>
    </source>
</evidence>
<name>A0A1R1PXI8_ZANCU</name>
<dbReference type="EMBL" id="LSSK01000063">
    <property type="protein sequence ID" value="OMH85652.1"/>
    <property type="molecule type" value="Genomic_DNA"/>
</dbReference>
<sequence>MNISQAKHHIDELFSLFNTHTSSLVLPALNINNILIDELHPVMLRLGMLLQRLNNIPDSLRIYKSIYYHTLQSLSSSSPFPQASLLPFTRENHVSPLQDTRSLTNTFALAALHILSISISISTSNTDTDPNNTPIGMNIHTADLYQNLQHLLMNGSVGTANKDSTILSPLFICAFNLLSSILEVSNTTLLGKK</sequence>
<accession>A0A1R1PXI8</accession>
<organism evidence="1 2">
    <name type="scientific">Zancudomyces culisetae</name>
    <name type="common">Gut fungus</name>
    <name type="synonym">Smittium culisetae</name>
    <dbReference type="NCBI Taxonomy" id="1213189"/>
    <lineage>
        <taxon>Eukaryota</taxon>
        <taxon>Fungi</taxon>
        <taxon>Fungi incertae sedis</taxon>
        <taxon>Zoopagomycota</taxon>
        <taxon>Kickxellomycotina</taxon>
        <taxon>Harpellomycetes</taxon>
        <taxon>Harpellales</taxon>
        <taxon>Legeriomycetaceae</taxon>
        <taxon>Zancudomyces</taxon>
    </lineage>
</organism>
<dbReference type="AlphaFoldDB" id="A0A1R1PXI8"/>